<evidence type="ECO:0000313" key="4">
    <source>
        <dbReference type="EMBL" id="AFS82799.1"/>
    </source>
</evidence>
<reference evidence="4 5" key="1">
    <citation type="journal article" date="2012" name="J. Bacteriol.">
        <title>Draft Genome Sequence of an Ammonia-Oxidizing Archaeon, "Candidatus Nitrosopumilus sediminis" AR2, from Svalbard in the Arctic Circle.</title>
        <authorList>
            <person name="Park S.J."/>
            <person name="Kim J.G."/>
            <person name="Jung M.Y."/>
            <person name="Kim S.J."/>
            <person name="Cha I.T."/>
            <person name="Ghai R."/>
            <person name="Martin-Cuadrado A.B."/>
            <person name="Rodriguez-Valera F."/>
            <person name="Rhee S.K."/>
        </authorList>
    </citation>
    <scope>NUCLEOTIDE SEQUENCE [LARGE SCALE GENOMIC DNA]</scope>
    <source>
        <strain evidence="4 5">AR2</strain>
    </source>
</reference>
<dbReference type="Pfam" id="PF16403">
    <property type="entry name" value="Bact_surface_Ig-like"/>
    <property type="match status" value="2"/>
</dbReference>
<evidence type="ECO:0000256" key="1">
    <source>
        <dbReference type="ARBA" id="ARBA00022737"/>
    </source>
</evidence>
<dbReference type="EMBL" id="CP003843">
    <property type="protein sequence ID" value="AFS82799.1"/>
    <property type="molecule type" value="Genomic_DNA"/>
</dbReference>
<feature type="region of interest" description="Disordered" evidence="2">
    <location>
        <begin position="33"/>
        <end position="59"/>
    </location>
</feature>
<keyword evidence="1" id="KW-0677">Repeat</keyword>
<evidence type="ECO:0000259" key="3">
    <source>
        <dbReference type="PROSITE" id="PS50825"/>
    </source>
</evidence>
<dbReference type="PROSITE" id="PS50825">
    <property type="entry name" value="HYR"/>
    <property type="match status" value="1"/>
</dbReference>
<dbReference type="InterPro" id="IPR058502">
    <property type="entry name" value="PLL-like_beta-prop"/>
</dbReference>
<keyword evidence="5" id="KW-1185">Reference proteome</keyword>
<proteinExistence type="predicted"/>
<dbReference type="SUPFAM" id="SSF89372">
    <property type="entry name" value="Fucose-specific lectin"/>
    <property type="match status" value="2"/>
</dbReference>
<dbReference type="Pfam" id="PF26607">
    <property type="entry name" value="DUF8189"/>
    <property type="match status" value="2"/>
</dbReference>
<feature type="domain" description="HYR" evidence="3">
    <location>
        <begin position="2450"/>
        <end position="2531"/>
    </location>
</feature>
<dbReference type="eggNOG" id="arCOG04500">
    <property type="taxonomic scope" value="Archaea"/>
</dbReference>
<evidence type="ECO:0000256" key="2">
    <source>
        <dbReference type="SAM" id="MobiDB-lite"/>
    </source>
</evidence>
<dbReference type="Gene3D" id="2.120.10.70">
    <property type="entry name" value="Fucose-specific lectin"/>
    <property type="match status" value="2"/>
</dbReference>
<dbReference type="Gene3D" id="2.60.40.10">
    <property type="entry name" value="Immunoglobulins"/>
    <property type="match status" value="2"/>
</dbReference>
<feature type="region of interest" description="Disordered" evidence="2">
    <location>
        <begin position="82"/>
        <end position="105"/>
    </location>
</feature>
<dbReference type="eggNOG" id="arCOG02079">
    <property type="taxonomic scope" value="Archaea"/>
</dbReference>
<dbReference type="PATRIC" id="fig|1229909.8.peg.1084"/>
<accession>K0BBC6</accession>
<dbReference type="InterPro" id="IPR003410">
    <property type="entry name" value="HYR_dom"/>
</dbReference>
<dbReference type="CDD" id="cd22954">
    <property type="entry name" value="PLL_lectin"/>
    <property type="match status" value="1"/>
</dbReference>
<dbReference type="HOGENOM" id="CLU_227648_0_0_2"/>
<organism evidence="4 5">
    <name type="scientific">Candidatus Nitrosopumilus sediminis</name>
    <dbReference type="NCBI Taxonomy" id="1229909"/>
    <lineage>
        <taxon>Archaea</taxon>
        <taxon>Nitrososphaerota</taxon>
        <taxon>Nitrososphaeria</taxon>
        <taxon>Nitrosopumilales</taxon>
        <taxon>Nitrosopumilaceae</taxon>
        <taxon>Nitrosopumilus</taxon>
    </lineage>
</organism>
<gene>
    <name evidence="4" type="ORF">NSED_04975</name>
</gene>
<dbReference type="KEGG" id="nir:NSED_04975"/>
<name>K0BBC6_9ARCH</name>
<dbReference type="Pfam" id="PF02494">
    <property type="entry name" value="HYR"/>
    <property type="match status" value="2"/>
</dbReference>
<sequence>MLEMHSNSNLLRIATVFFAVILLSGTVTQAALGANPGQGNNEKNQSDHKTDPSTVKRNPKVEQFLESVPNTTPLQETLKKSFDIMKNGDPKKPKENNGKRNPEHIPDFTTELLSVKEIIKNDRLLGKEITTKSTIKFKNPQQIDPEQTEWDKIAFSRDWISEDSPETFEELCKKANGTIDEIGDVCDIENTVINTLNNKILNDAKGKKIKDKNDKELKVKQGKIFKSKQNPNGVDFHSLEQIHEITEKYTIKFEEKDLKMLEKKDKEKPKNKMPITLTSYDETTPNPTIIYDPIFNDISDLIIPQASAQDHTVTTEVDVLFGFTWAPPKYENSWSYAAKSCITYWVLIDLWTWNWEERQSCVEWFSFWVGYKFDAAAAFRLPVTLELVTPRSVLPGAPFSISGRIIPKDFTKQDYIDFCNNPNNSLKHAPTLVIASCERFALESSFSPNDGDEVAGRVIVGFGIKASVLNGSITLINFWWGPNMNFIDKCTSDRLDDVFKVDPQNPKSVITVFNHMKDKYGILGGDPESFAQFLKDEGLNCGSFRTPYGLDEDNNPINFPFGAVEVTIPAKCEKKNTPTAVHRVLAGNMSVEEYIIWSLQPHLPTVEKTKMCTNVWFEYGYPGILSFGGELGAGATLNISSNEIQSVFSNYGDSASGTQNVSFLARDGNGALTQPQTKTIGGIVAGEYDIETDSVIVKFDNFKYLLNSINYEIFVKPAITFTIGLKFPISWKIVVFSNSNTLPWSSVNLEQHPYTGPVAHAIPVDYFAGITIPPDKTFEATGPQTPLGLEHVGTPEVVNPPALSIKNDMFPSLLPPPSDWNVVASHSGDAAPRLTDDDPSDGFVKFEYDIRRDNFVDRSWTFTTVAQSDETLKLTYDYQGFHSWYQVKAGINQITPNGVTPLQSAGPVNCCSSPSGGFQYTGSVEFDVKAGQTYGFEVFGGNSDENNQMTGSLSVRIENPPTPPTEPTLFNLGQTILDWQIERDYGTSKKILNFQQRINIVDTTPPTITAQDDVFEATGPKTLIHKNSLSLSSVDIVDGDLELDPDFVEQLCEDGFTLQSDVCIGTPTAQQITENNIVSKVKLVCPANSTLINDIQTSGANKVAISDSHGRAEVFAIGRDGQVYHNFERSVLGEWNGWTNVGGTGATEIDIIKNSDGSNQVFIIGKNGGIWYKTQLGEGGVWTDWVNIPGFAKKISVAKNQDGRLEIFHLGSDDKIYHKWQQITGDNNTWTDWFSGGDVQGWGKDIKVIPNQDGRLEMFYIGTDNRIYHNYQNAPNSSWHGEQKLYPEWNTNVFAKKIDAIQNKDGRIEVFIIRDDNALWHNYQWGSTWGPSPAYGWSDFQPLEGTLSELDVSRNENGSLEVFAIGSDAGIHHKNQHGTPENSGPSGWQNWAKVIGGEGTHLEVANRYDRLFLVATQSNDQVYAISQLEPNSDWGPWFLLGNLNRANGIDTQYLVGHAYGGSWSLYDQTLPASKQFSAYQIPDYMKCEAQPIHDINSYTFDLGENQVVWESQDKSFNLSMASSTISIVDTTNPQFTSLPQDIDLPAYSFITQLDFGNAIAEDLVDDDVTVTNSNLGSVLNPVCPDGITPPDPACIESYTGMFRVGQNEVVWRAVDDSENITTLIQKVDLQFDDQDGDGISDSIDSEPASASSLFADADGTNGYIVSGDVPILVVDSEDSRAGIEISGDPKIPESGVSATFSVDDVLVDGETITLTVSPQIMPNQTPTIYLVDLVDDTFANTSLIPQSKTTTAETLEPKIVSAYVTGDNSIKIALSNHVDPESVDVQNFLVISSSDINLGVDTELWSAIGDSAVVTDGDFSDLSAQFEYNLERDGTIPDGDFDKRTWTFSTVAAESGIITLFYNWNGFHADSGVETGLDLINPDGSRTTLVNEGPVDCCVLPSGGFNYSGNVELDVQAGQTFGFELSGNNYDDDNRLLGTFSVSSPEPDTYYTIDDALVDGKIITLTVSPAIPQQQEPVVFFDVPIRDISGESTSQQSVVATADSLDPRIIFADILGDNTIRTLFSKPIDAQTVSTSDFEVSSPTKISVCDGLATIDVFPGDDMSVSCGSVTISAKAGTAKVAFHVNDSRVLRTEIPTQSTLNFDEIEGKFVTGEGFDDIQIFDNTNTLVAQLSPNEEIILDITPPVILLVGDNPQTINIGDSYTELGATATDNVDGDINPASITIDATAVNIAAVGSYSVTYDVDDAAGNSAIQVTRTVNVVDNVPPIITLVGDNPQTIEAGDSYTELGATATDNVDGDITASITTGSSSVDTATLGSYAVTYDVSDSSGNAAIHVTRTVNVVDTTAPTLTIPADITVEVQSPDFLTNGENDPSVTGQATATDIDPSPLVTHTDVEADDPDPQKLKVVTRTWAATDASGNQVLADQIITSDGAVVFFEVTATDLVDAGITPDCTAASGDTFPLGTTTVTCNANDSSSNISPDSFFDVIVQDTTPPTVTDPADITAEATAFLTPVDQVLTEQATADDIFGIASITHDAPADGFPLGDTLVHWTATDNNGNSFTTSTQLVTLDVINTISGKGQRSDVNDFLVYGVITDTTVKLDSGTQSFDLLLRYGQTILPETFSAELNGVDITSQFTPIQNSPDAVVLMLEEGRNTLILSIDGERSDGRTASEKDRLVFIVG</sequence>
<dbReference type="InterPro" id="IPR032179">
    <property type="entry name" value="Cry22Aa_Ig-like"/>
</dbReference>
<dbReference type="PANTHER" id="PTHR24273:SF32">
    <property type="entry name" value="HYALIN"/>
    <property type="match status" value="1"/>
</dbReference>
<protein>
    <submittedName>
        <fullName evidence="4">Peptidoglycan binding protein</fullName>
    </submittedName>
</protein>
<dbReference type="InterPro" id="IPR013783">
    <property type="entry name" value="Ig-like_fold"/>
</dbReference>
<dbReference type="PANTHER" id="PTHR24273">
    <property type="entry name" value="FI04643P-RELATED"/>
    <property type="match status" value="1"/>
</dbReference>
<evidence type="ECO:0000313" key="5">
    <source>
        <dbReference type="Proteomes" id="UP000006100"/>
    </source>
</evidence>
<dbReference type="Proteomes" id="UP000006100">
    <property type="component" value="Chromosome"/>
</dbReference>